<protein>
    <submittedName>
        <fullName evidence="1">Uncharacterized protein</fullName>
    </submittedName>
</protein>
<dbReference type="AlphaFoldDB" id="A0A2P2R2V2"/>
<name>A0A2P2R2V2_RHIMU</name>
<reference evidence="1" key="1">
    <citation type="submission" date="2018-02" db="EMBL/GenBank/DDBJ databases">
        <title>Rhizophora mucronata_Transcriptome.</title>
        <authorList>
            <person name="Meera S.P."/>
            <person name="Sreeshan A."/>
            <person name="Augustine A."/>
        </authorList>
    </citation>
    <scope>NUCLEOTIDE SEQUENCE</scope>
    <source>
        <tissue evidence="1">Leaf</tissue>
    </source>
</reference>
<proteinExistence type="predicted"/>
<accession>A0A2P2R2V2</accession>
<organism evidence="1">
    <name type="scientific">Rhizophora mucronata</name>
    <name type="common">Asiatic mangrove</name>
    <dbReference type="NCBI Taxonomy" id="61149"/>
    <lineage>
        <taxon>Eukaryota</taxon>
        <taxon>Viridiplantae</taxon>
        <taxon>Streptophyta</taxon>
        <taxon>Embryophyta</taxon>
        <taxon>Tracheophyta</taxon>
        <taxon>Spermatophyta</taxon>
        <taxon>Magnoliopsida</taxon>
        <taxon>eudicotyledons</taxon>
        <taxon>Gunneridae</taxon>
        <taxon>Pentapetalae</taxon>
        <taxon>rosids</taxon>
        <taxon>fabids</taxon>
        <taxon>Malpighiales</taxon>
        <taxon>Rhizophoraceae</taxon>
        <taxon>Rhizophora</taxon>
    </lineage>
</organism>
<evidence type="ECO:0000313" key="1">
    <source>
        <dbReference type="EMBL" id="MBX73454.1"/>
    </source>
</evidence>
<dbReference type="EMBL" id="GGEC01092970">
    <property type="protein sequence ID" value="MBX73454.1"/>
    <property type="molecule type" value="Transcribed_RNA"/>
</dbReference>
<sequence>MEKVLQVQVASMFKQACASTQHLFLKNLLLIKTLQTACAHLVTK</sequence>